<dbReference type="Gene3D" id="6.10.250.3150">
    <property type="match status" value="1"/>
</dbReference>
<dbReference type="GO" id="GO:0004222">
    <property type="term" value="F:metalloendopeptidase activity"/>
    <property type="evidence" value="ECO:0007669"/>
    <property type="project" value="TreeGrafter"/>
</dbReference>
<keyword evidence="6" id="KW-1185">Reference proteome</keyword>
<dbReference type="InterPro" id="IPR011055">
    <property type="entry name" value="Dup_hybrid_motif"/>
</dbReference>
<dbReference type="InterPro" id="IPR016047">
    <property type="entry name" value="M23ase_b-sheet_dom"/>
</dbReference>
<accession>A0A1W1VE41</accession>
<feature type="domain" description="Peptidoglycan hydrolase PcsB coiled-coil" evidence="4">
    <location>
        <begin position="100"/>
        <end position="169"/>
    </location>
</feature>
<name>A0A1W1VE41_9FIRM</name>
<evidence type="ECO:0000313" key="6">
    <source>
        <dbReference type="Proteomes" id="UP000192569"/>
    </source>
</evidence>
<proteinExistence type="predicted"/>
<dbReference type="Pfam" id="PF24568">
    <property type="entry name" value="CC_PcsB"/>
    <property type="match status" value="1"/>
</dbReference>
<feature type="coiled-coil region" evidence="2">
    <location>
        <begin position="28"/>
        <end position="122"/>
    </location>
</feature>
<evidence type="ECO:0000256" key="1">
    <source>
        <dbReference type="ARBA" id="ARBA00022729"/>
    </source>
</evidence>
<keyword evidence="5" id="KW-0378">Hydrolase</keyword>
<organism evidence="5 6">
    <name type="scientific">Thermanaeromonas toyohensis ToBE</name>
    <dbReference type="NCBI Taxonomy" id="698762"/>
    <lineage>
        <taxon>Bacteria</taxon>
        <taxon>Bacillati</taxon>
        <taxon>Bacillota</taxon>
        <taxon>Clostridia</taxon>
        <taxon>Neomoorellales</taxon>
        <taxon>Neomoorellaceae</taxon>
        <taxon>Thermanaeromonas</taxon>
    </lineage>
</organism>
<dbReference type="Pfam" id="PF01551">
    <property type="entry name" value="Peptidase_M23"/>
    <property type="match status" value="1"/>
</dbReference>
<evidence type="ECO:0000256" key="2">
    <source>
        <dbReference type="SAM" id="Coils"/>
    </source>
</evidence>
<reference evidence="5 6" key="1">
    <citation type="submission" date="2017-04" db="EMBL/GenBank/DDBJ databases">
        <authorList>
            <person name="Afonso C.L."/>
            <person name="Miller P.J."/>
            <person name="Scott M.A."/>
            <person name="Spackman E."/>
            <person name="Goraichik I."/>
            <person name="Dimitrov K.M."/>
            <person name="Suarez D.L."/>
            <person name="Swayne D.E."/>
        </authorList>
    </citation>
    <scope>NUCLEOTIDE SEQUENCE [LARGE SCALE GENOMIC DNA]</scope>
    <source>
        <strain evidence="5 6">ToBE</strain>
    </source>
</reference>
<keyword evidence="2" id="KW-0175">Coiled coil</keyword>
<evidence type="ECO:0000313" key="5">
    <source>
        <dbReference type="EMBL" id="SMB91483.1"/>
    </source>
</evidence>
<dbReference type="CDD" id="cd12797">
    <property type="entry name" value="M23_peptidase"/>
    <property type="match status" value="1"/>
</dbReference>
<dbReference type="RefSeq" id="WP_084663628.1">
    <property type="nucleotide sequence ID" value="NZ_LT838272.1"/>
</dbReference>
<gene>
    <name evidence="5" type="ORF">SAMN00808754_0456</name>
</gene>
<dbReference type="PANTHER" id="PTHR21666:SF289">
    <property type="entry name" value="L-ALA--D-GLU ENDOPEPTIDASE"/>
    <property type="match status" value="1"/>
</dbReference>
<protein>
    <submittedName>
        <fullName evidence="5">Murein DD-endopeptidase MepM and murein hydrolase activator NlpD, contain LysM domain</fullName>
    </submittedName>
</protein>
<dbReference type="SUPFAM" id="SSF51261">
    <property type="entry name" value="Duplicated hybrid motif"/>
    <property type="match status" value="1"/>
</dbReference>
<evidence type="ECO:0000259" key="3">
    <source>
        <dbReference type="Pfam" id="PF01551"/>
    </source>
</evidence>
<dbReference type="OrthoDB" id="9809488at2"/>
<dbReference type="STRING" id="698762.SAMN00808754_0456"/>
<dbReference type="EMBL" id="LT838272">
    <property type="protein sequence ID" value="SMB91483.1"/>
    <property type="molecule type" value="Genomic_DNA"/>
</dbReference>
<dbReference type="Gene3D" id="2.70.70.10">
    <property type="entry name" value="Glucose Permease (Domain IIA)"/>
    <property type="match status" value="1"/>
</dbReference>
<keyword evidence="1" id="KW-0732">Signal</keyword>
<feature type="domain" description="M23ase beta-sheet core" evidence="3">
    <location>
        <begin position="280"/>
        <end position="375"/>
    </location>
</feature>
<dbReference type="PANTHER" id="PTHR21666">
    <property type="entry name" value="PEPTIDASE-RELATED"/>
    <property type="match status" value="1"/>
</dbReference>
<dbReference type="InterPro" id="IPR057309">
    <property type="entry name" value="PcsB_CC"/>
</dbReference>
<dbReference type="AlphaFoldDB" id="A0A1W1VE41"/>
<sequence>MPLRLVASSLIVLLLLLLFPTPGNGSTLKELQEKQQEIQVKIREQNALLKSKESEGQELLEQLEKLEREIQAKEQEVRQLELELKVAQDRVNQAAIELNKAEAALRQRMDILRNRLKEIYERGPVNYLEVLLNSTSFSDFLVRLELLGKIAQNDARLVEEVKQERAKIAARKAALEAERDALAGLKRRAEGERALLASRQAEKRQLLARVEEEKKRVAQALDELEALSRQIAQKIREIQQRNRRQLGPRGTSRFLWPVPGYTSISSGFGWRIHPLLKTPRFHPAIDIPAPEGAEVVAIEDGQVISTGYLGAYGNHIVIDHGGGLSSMYSHLSAILVREGQEVKRGQVIGRIGNTGWSTGPHLDFQILLQGEPTDPLQYY</sequence>
<evidence type="ECO:0000259" key="4">
    <source>
        <dbReference type="Pfam" id="PF24568"/>
    </source>
</evidence>
<dbReference type="Proteomes" id="UP000192569">
    <property type="component" value="Chromosome I"/>
</dbReference>
<dbReference type="InterPro" id="IPR050570">
    <property type="entry name" value="Cell_wall_metabolism_enzyme"/>
</dbReference>
<feature type="coiled-coil region" evidence="2">
    <location>
        <begin position="158"/>
        <end position="244"/>
    </location>
</feature>